<feature type="compositionally biased region" description="Polar residues" evidence="1">
    <location>
        <begin position="26"/>
        <end position="38"/>
    </location>
</feature>
<dbReference type="EMBL" id="PGCI01000284">
    <property type="protein sequence ID" value="PLW30865.1"/>
    <property type="molecule type" value="Genomic_DNA"/>
</dbReference>
<dbReference type="InterPro" id="IPR052717">
    <property type="entry name" value="Vacuolar_transposase_reg"/>
</dbReference>
<evidence type="ECO:0000256" key="1">
    <source>
        <dbReference type="SAM" id="MobiDB-lite"/>
    </source>
</evidence>
<dbReference type="SUPFAM" id="SSF53098">
    <property type="entry name" value="Ribonuclease H-like"/>
    <property type="match status" value="1"/>
</dbReference>
<dbReference type="PANTHER" id="PTHR46169">
    <property type="entry name" value="DNA REPLICATION-RELATED ELEMENT FACTOR, ISOFORM A"/>
    <property type="match status" value="1"/>
</dbReference>
<gene>
    <name evidence="2" type="ORF">PCASD_22007</name>
</gene>
<evidence type="ECO:0000313" key="2">
    <source>
        <dbReference type="EMBL" id="PLW30865.1"/>
    </source>
</evidence>
<comment type="caution">
    <text evidence="2">The sequence shown here is derived from an EMBL/GenBank/DDBJ whole genome shotgun (WGS) entry which is preliminary data.</text>
</comment>
<dbReference type="InterPro" id="IPR012337">
    <property type="entry name" value="RNaseH-like_sf"/>
</dbReference>
<dbReference type="PANTHER" id="PTHR46169:SF15">
    <property type="entry name" value="INNER CENTROMERE PROTEIN A-LIKE ISOFORM X1-RELATED"/>
    <property type="match status" value="1"/>
</dbReference>
<dbReference type="AlphaFoldDB" id="A0A2N5TZC6"/>
<accession>A0A2N5TZC6</accession>
<evidence type="ECO:0000313" key="3">
    <source>
        <dbReference type="Proteomes" id="UP000235392"/>
    </source>
</evidence>
<protein>
    <recommendedName>
        <fullName evidence="4">DUF659 domain-containing protein</fullName>
    </recommendedName>
</protein>
<name>A0A2N5TZC6_9BASI</name>
<reference evidence="2 3" key="1">
    <citation type="submission" date="2017-11" db="EMBL/GenBank/DDBJ databases">
        <title>De novo assembly and phasing of dikaryotic genomes from two isolates of Puccinia coronata f. sp. avenae, the causal agent of oat crown rust.</title>
        <authorList>
            <person name="Miller M.E."/>
            <person name="Zhang Y."/>
            <person name="Omidvar V."/>
            <person name="Sperschneider J."/>
            <person name="Schwessinger B."/>
            <person name="Raley C."/>
            <person name="Palmer J.M."/>
            <person name="Garnica D."/>
            <person name="Upadhyaya N."/>
            <person name="Rathjen J."/>
            <person name="Taylor J.M."/>
            <person name="Park R.F."/>
            <person name="Dodds P.N."/>
            <person name="Hirsch C.D."/>
            <person name="Kianian S.F."/>
            <person name="Figueroa M."/>
        </authorList>
    </citation>
    <scope>NUCLEOTIDE SEQUENCE [LARGE SCALE GENOMIC DNA]</scope>
    <source>
        <strain evidence="2">12SD80</strain>
    </source>
</reference>
<dbReference type="GO" id="GO:0006357">
    <property type="term" value="P:regulation of transcription by RNA polymerase II"/>
    <property type="evidence" value="ECO:0007669"/>
    <property type="project" value="TreeGrafter"/>
</dbReference>
<feature type="region of interest" description="Disordered" evidence="1">
    <location>
        <begin position="1"/>
        <end position="66"/>
    </location>
</feature>
<proteinExistence type="predicted"/>
<evidence type="ECO:0008006" key="4">
    <source>
        <dbReference type="Google" id="ProtNLM"/>
    </source>
</evidence>
<dbReference type="GO" id="GO:0005634">
    <property type="term" value="C:nucleus"/>
    <property type="evidence" value="ECO:0007669"/>
    <property type="project" value="TreeGrafter"/>
</dbReference>
<sequence length="507" mass="56821">MGRSRKRPQTTGSPTSSISISTNPTKTQGSTPKKQSCTVVDVPDQSDEENNSESPASKQKLSDKQELSKAQKVHAKCLSPFYSAFKTPQLSELLNKHGQRMIAYPCETCGSKIHCPVYDTSPTNLSTHVASCAKREREAIHTQKLSALGISGTGNIDPHKVPQLCAVWCAEGAQPFSALGKLGHRGMLHPVVLKHLPAWKTVSNDISRFYTAVQESFIEELKNHHGVMYLGLDAWQSPNGFDILGTVIYRLVKEGPDGFHLDLMPLDFFKLHKSHTGLYLAETVQLIVEKFGVKEKIHGIVTNNASNNKSMIEAIKSFKWPRFRGNIATVWKPQEIRFTTTSPGFEDDDNNKQGTQWEDMLAAELINDNETKLEDEDLNEMSDKGEDDQYTSNSCKVTLAKFQAILRKLNKSPNSKALFREICQDLKCSKPHNVGRDVCTRWNSTLDQLSSIVRCSAAILEWTKDKRHVPARQYHINQEDLDLARDLVEILQPFYDITLQVSIRGAA</sequence>
<dbReference type="Proteomes" id="UP000235392">
    <property type="component" value="Unassembled WGS sequence"/>
</dbReference>
<feature type="compositionally biased region" description="Low complexity" evidence="1">
    <location>
        <begin position="10"/>
        <end position="25"/>
    </location>
</feature>
<organism evidence="2 3">
    <name type="scientific">Puccinia coronata f. sp. avenae</name>
    <dbReference type="NCBI Taxonomy" id="200324"/>
    <lineage>
        <taxon>Eukaryota</taxon>
        <taxon>Fungi</taxon>
        <taxon>Dikarya</taxon>
        <taxon>Basidiomycota</taxon>
        <taxon>Pucciniomycotina</taxon>
        <taxon>Pucciniomycetes</taxon>
        <taxon>Pucciniales</taxon>
        <taxon>Pucciniaceae</taxon>
        <taxon>Puccinia</taxon>
    </lineage>
</organism>